<accession>A0A645HVL9</accession>
<dbReference type="AlphaFoldDB" id="A0A645HVL9"/>
<organism evidence="1">
    <name type="scientific">bioreactor metagenome</name>
    <dbReference type="NCBI Taxonomy" id="1076179"/>
    <lineage>
        <taxon>unclassified sequences</taxon>
        <taxon>metagenomes</taxon>
        <taxon>ecological metagenomes</taxon>
    </lineage>
</organism>
<proteinExistence type="predicted"/>
<comment type="caution">
    <text evidence="1">The sequence shown here is derived from an EMBL/GenBank/DDBJ whole genome shotgun (WGS) entry which is preliminary data.</text>
</comment>
<dbReference type="EMBL" id="VSSQ01100947">
    <property type="protein sequence ID" value="MPN42900.1"/>
    <property type="molecule type" value="Genomic_DNA"/>
</dbReference>
<sequence>MPAIKTPLAIMGKHFLIRMSVRAAISAPVHAPVPGNGIATNISKPQSRQRFTLSLCRIERISSFSMSFEKPFLLRKNWKILRINNNINGTGIMLPI</sequence>
<protein>
    <submittedName>
        <fullName evidence="1">Uncharacterized protein</fullName>
    </submittedName>
</protein>
<evidence type="ECO:0000313" key="1">
    <source>
        <dbReference type="EMBL" id="MPN42900.1"/>
    </source>
</evidence>
<name>A0A645HVL9_9ZZZZ</name>
<reference evidence="1" key="1">
    <citation type="submission" date="2019-08" db="EMBL/GenBank/DDBJ databases">
        <authorList>
            <person name="Kucharzyk K."/>
            <person name="Murdoch R.W."/>
            <person name="Higgins S."/>
            <person name="Loffler F."/>
        </authorList>
    </citation>
    <scope>NUCLEOTIDE SEQUENCE</scope>
</reference>
<gene>
    <name evidence="1" type="ORF">SDC9_190458</name>
</gene>